<feature type="region of interest" description="Disordered" evidence="1">
    <location>
        <begin position="587"/>
        <end position="634"/>
    </location>
</feature>
<proteinExistence type="predicted"/>
<evidence type="ECO:0000256" key="1">
    <source>
        <dbReference type="SAM" id="MobiDB-lite"/>
    </source>
</evidence>
<comment type="caution">
    <text evidence="2">The sequence shown here is derived from an EMBL/GenBank/DDBJ whole genome shotgun (WGS) entry which is preliminary data.</text>
</comment>
<feature type="compositionally biased region" description="Basic and acidic residues" evidence="1">
    <location>
        <begin position="587"/>
        <end position="605"/>
    </location>
</feature>
<dbReference type="AlphaFoldDB" id="A0A699HZ63"/>
<evidence type="ECO:0000313" key="2">
    <source>
        <dbReference type="EMBL" id="GEY89118.1"/>
    </source>
</evidence>
<feature type="compositionally biased region" description="Low complexity" evidence="1">
    <location>
        <begin position="617"/>
        <end position="629"/>
    </location>
</feature>
<feature type="compositionally biased region" description="Basic and acidic residues" evidence="1">
    <location>
        <begin position="458"/>
        <end position="469"/>
    </location>
</feature>
<sequence length="655" mass="73229">VSKPLNQVLSTLVDQESAHQIEHDNLNSDGVYTVEEFEVQIMKPESFGGPWKTKGTIRMQTSENTLTVRVGYIVYSETLLAVGMAYVQGDDEAAGGRILQMLYDLNPCVREADILCIECACESQIQHLPEVVKRWPDKDMTEKFVCAVLPGKESTIHESALNKSGVHDNTMNQSVMLSINQVQIVFILQETIKVLLGIDRQKFKRVEDDERRKKFAKSRRSFKSKYGDRSHLIRRNSKEKNGQDADNIFSKSLNDLLSDKNYLIKETPKERREVNLKPNVGRSECPSSNNNYKVKLEEANLNISEDKDDEPRHKAVQWTADGHKNVMDLGLMEAERNKRLESLMVRRRSRKNLGFQEELMTVNNNNVKVSAIKIAKMNPFLEESSCSNNNIPGSAPSFMLAAHNPFDIPYDPHEEKLDLSADNFHDEFSVGHQKEPVFCRQESFSIGAFSHPEITHDKHERSFCKDPATEQKNVTGLGTLTAGDSLKGNNPKGKGENSVQVSSVHPKEDGTESKTKETDVHLDPANVEESDMERNVHCPERKADIHFFYGNNKRVGHATSSSMLSDLQVEVSDDGSAPILDELDIEKHNQEVESEAVKEDGERDNTNPQSGNHLPESSGASQSSSTQAAPNGLTEVAAASQALATLSSPKSILER</sequence>
<name>A0A699HZ63_TANCI</name>
<organism evidence="2">
    <name type="scientific">Tanacetum cinerariifolium</name>
    <name type="common">Dalmatian daisy</name>
    <name type="synonym">Chrysanthemum cinerariifolium</name>
    <dbReference type="NCBI Taxonomy" id="118510"/>
    <lineage>
        <taxon>Eukaryota</taxon>
        <taxon>Viridiplantae</taxon>
        <taxon>Streptophyta</taxon>
        <taxon>Embryophyta</taxon>
        <taxon>Tracheophyta</taxon>
        <taxon>Spermatophyta</taxon>
        <taxon>Magnoliopsida</taxon>
        <taxon>eudicotyledons</taxon>
        <taxon>Gunneridae</taxon>
        <taxon>Pentapetalae</taxon>
        <taxon>asterids</taxon>
        <taxon>campanulids</taxon>
        <taxon>Asterales</taxon>
        <taxon>Asteraceae</taxon>
        <taxon>Asteroideae</taxon>
        <taxon>Anthemideae</taxon>
        <taxon>Anthemidinae</taxon>
        <taxon>Tanacetum</taxon>
    </lineage>
</organism>
<dbReference type="PANTHER" id="PTHR33870">
    <property type="entry name" value="CARDIOMYOPATHY-ASSOCIATED PROTEIN"/>
    <property type="match status" value="1"/>
</dbReference>
<reference evidence="2" key="1">
    <citation type="journal article" date="2019" name="Sci. Rep.">
        <title>Draft genome of Tanacetum cinerariifolium, the natural source of mosquito coil.</title>
        <authorList>
            <person name="Yamashiro T."/>
            <person name="Shiraishi A."/>
            <person name="Satake H."/>
            <person name="Nakayama K."/>
        </authorList>
    </citation>
    <scope>NUCLEOTIDE SEQUENCE</scope>
</reference>
<protein>
    <submittedName>
        <fullName evidence="2">Cellulose synthase-like protein D5</fullName>
    </submittedName>
</protein>
<dbReference type="PANTHER" id="PTHR33870:SF4">
    <property type="entry name" value="CARDIOMYOPATHY-ASSOCIATED PROTEIN"/>
    <property type="match status" value="1"/>
</dbReference>
<accession>A0A699HZ63</accession>
<feature type="compositionally biased region" description="Basic and acidic residues" evidence="1">
    <location>
        <begin position="505"/>
        <end position="522"/>
    </location>
</feature>
<feature type="compositionally biased region" description="Basic and acidic residues" evidence="1">
    <location>
        <begin position="225"/>
        <end position="243"/>
    </location>
</feature>
<feature type="non-terminal residue" evidence="2">
    <location>
        <position position="1"/>
    </location>
</feature>
<dbReference type="EMBL" id="BKCJ010219738">
    <property type="protein sequence ID" value="GEY89118.1"/>
    <property type="molecule type" value="Genomic_DNA"/>
</dbReference>
<feature type="region of interest" description="Disordered" evidence="1">
    <location>
        <begin position="217"/>
        <end position="246"/>
    </location>
</feature>
<gene>
    <name evidence="2" type="ORF">Tci_461092</name>
</gene>
<feature type="region of interest" description="Disordered" evidence="1">
    <location>
        <begin position="458"/>
        <end position="534"/>
    </location>
</feature>